<dbReference type="AlphaFoldDB" id="A0A6M3M2P1"/>
<evidence type="ECO:0000313" key="1">
    <source>
        <dbReference type="EMBL" id="QJB00093.1"/>
    </source>
</evidence>
<name>A0A6M3M2P1_9ZZZZ</name>
<dbReference type="SUPFAM" id="SSF53448">
    <property type="entry name" value="Nucleotide-diphospho-sugar transferases"/>
    <property type="match status" value="1"/>
</dbReference>
<protein>
    <submittedName>
        <fullName evidence="1">Putative glycosyltransferase</fullName>
    </submittedName>
</protein>
<organism evidence="1">
    <name type="scientific">viral metagenome</name>
    <dbReference type="NCBI Taxonomy" id="1070528"/>
    <lineage>
        <taxon>unclassified sequences</taxon>
        <taxon>metagenomes</taxon>
        <taxon>organismal metagenomes</taxon>
    </lineage>
</organism>
<sequence>MVDALYEERDYDFSKLPFPVKHVPVDPRHRFWLDQGRWGVCGQLNTGIIHAEGELIVRVDDCSEFDDDFLSRFWETYESGLWALAMHIRFLKGKPARLNEEYLTEGYEALYAEKWDDVDRPALLRKLYGEDGLIRDSRYEIVKNNGGKMIAPYNWMYGYSSFTLEAALKVNGFDEMFDGDKSLEDVDFGSRLEMAGYSNMFKLDVEHQCIEHEHKPIPEALIPSGQKAIKCNYALMMNNRRHGFYTANTGPLTSKMVEDIKLETMKPPCSPNPGMYDEDCEGDLFKQWVDNPPVFNLRAEGLEV</sequence>
<dbReference type="GO" id="GO:0016740">
    <property type="term" value="F:transferase activity"/>
    <property type="evidence" value="ECO:0007669"/>
    <property type="project" value="UniProtKB-KW"/>
</dbReference>
<dbReference type="Gene3D" id="3.90.550.10">
    <property type="entry name" value="Spore Coat Polysaccharide Biosynthesis Protein SpsA, Chain A"/>
    <property type="match status" value="1"/>
</dbReference>
<gene>
    <name evidence="1" type="ORF">MM171A00707_0026</name>
</gene>
<accession>A0A6M3M2P1</accession>
<dbReference type="InterPro" id="IPR029044">
    <property type="entry name" value="Nucleotide-diphossugar_trans"/>
</dbReference>
<dbReference type="EMBL" id="MT143680">
    <property type="protein sequence ID" value="QJB00093.1"/>
    <property type="molecule type" value="Genomic_DNA"/>
</dbReference>
<reference evidence="1" key="1">
    <citation type="submission" date="2020-03" db="EMBL/GenBank/DDBJ databases">
        <title>The deep terrestrial virosphere.</title>
        <authorList>
            <person name="Holmfeldt K."/>
            <person name="Nilsson E."/>
            <person name="Simone D."/>
            <person name="Lopez-Fernandez M."/>
            <person name="Wu X."/>
            <person name="de Brujin I."/>
            <person name="Lundin D."/>
            <person name="Andersson A."/>
            <person name="Bertilsson S."/>
            <person name="Dopson M."/>
        </authorList>
    </citation>
    <scope>NUCLEOTIDE SEQUENCE</scope>
    <source>
        <strain evidence="1">MM171A00707</strain>
    </source>
</reference>
<keyword evidence="1" id="KW-0808">Transferase</keyword>
<proteinExistence type="predicted"/>